<protein>
    <submittedName>
        <fullName evidence="2">Protein hu-li tai shao</fullName>
    </submittedName>
</protein>
<dbReference type="PANTHER" id="PTHR10672:SF3">
    <property type="entry name" value="PROTEIN HU-LI TAI SHAO"/>
    <property type="match status" value="1"/>
</dbReference>
<dbReference type="EMBL" id="BGZK01000664">
    <property type="protein sequence ID" value="GBP55269.1"/>
    <property type="molecule type" value="Genomic_DNA"/>
</dbReference>
<name>A0A4C1WYU5_EUMVA</name>
<evidence type="ECO:0000313" key="2">
    <source>
        <dbReference type="EMBL" id="GBP55269.1"/>
    </source>
</evidence>
<feature type="region of interest" description="Disordered" evidence="1">
    <location>
        <begin position="186"/>
        <end position="219"/>
    </location>
</feature>
<feature type="region of interest" description="Disordered" evidence="1">
    <location>
        <begin position="726"/>
        <end position="763"/>
    </location>
</feature>
<comment type="caution">
    <text evidence="2">The sequence shown here is derived from an EMBL/GenBank/DDBJ whole genome shotgun (WGS) entry which is preliminary data.</text>
</comment>
<gene>
    <name evidence="2" type="primary">hts</name>
    <name evidence="2" type="ORF">EVAR_24465_1</name>
</gene>
<dbReference type="Proteomes" id="UP000299102">
    <property type="component" value="Unassembled WGS sequence"/>
</dbReference>
<evidence type="ECO:0000313" key="3">
    <source>
        <dbReference type="Proteomes" id="UP000299102"/>
    </source>
</evidence>
<dbReference type="GO" id="GO:0005856">
    <property type="term" value="C:cytoskeleton"/>
    <property type="evidence" value="ECO:0007669"/>
    <property type="project" value="TreeGrafter"/>
</dbReference>
<feature type="compositionally biased region" description="Polar residues" evidence="1">
    <location>
        <begin position="199"/>
        <end position="209"/>
    </location>
</feature>
<dbReference type="PANTHER" id="PTHR10672">
    <property type="entry name" value="ADDUCIN"/>
    <property type="match status" value="1"/>
</dbReference>
<keyword evidence="3" id="KW-1185">Reference proteome</keyword>
<evidence type="ECO:0000256" key="1">
    <source>
        <dbReference type="SAM" id="MobiDB-lite"/>
    </source>
</evidence>
<dbReference type="GO" id="GO:0051015">
    <property type="term" value="F:actin filament binding"/>
    <property type="evidence" value="ECO:0007669"/>
    <property type="project" value="TreeGrafter"/>
</dbReference>
<reference evidence="2 3" key="1">
    <citation type="journal article" date="2019" name="Commun. Biol.">
        <title>The bagworm genome reveals a unique fibroin gene that provides high tensile strength.</title>
        <authorList>
            <person name="Kono N."/>
            <person name="Nakamura H."/>
            <person name="Ohtoshi R."/>
            <person name="Tomita M."/>
            <person name="Numata K."/>
            <person name="Arakawa K."/>
        </authorList>
    </citation>
    <scope>NUCLEOTIDE SEQUENCE [LARGE SCALE GENOMIC DNA]</scope>
</reference>
<sequence length="1703" mass="192895">MQKKNQWVQDNNVTVSSTPVKIDSALQFVPKNTNPKEFKQLQQQIKENRRADKISAGPQSHILEGVTWDEAARLIAAEDAHATHTGDHVVLMGAASKGIIQRGYQHNATVYSAPYARNPFDHVTDREIDEYKKTVERKQRGESLQQQGSFQYNNQEWVMRPRYAFCYNTQRLVTVSRGPRLAFSENDTDLSESEAVSAAQVTSPASAVSETEEESRNEHRVLRIETTQAPIRSQPEVVLSDDPSDFLNAERAHADLTRDRNLLSDDEVFLDSGEPTTDHDGSVVIAAAVAASKQTERHPPVIVRQYAVAHRSVVGGGTELTRCKMATLEYSSLACANSAKNTIGSVTNGRTNNNYSRSPSFDNVLRFYESKEPTSPRIDTKCKLSLDFRGSETLIRASREVNNSGNTSSRSSLCSVPSIEWDAKFRPDFYFRTSSLPRSYKYGDRSHKLYRTRSHSGFINSYIGEPKPKHFHAPKSRSSSAEWTSEGKCSKIDRGPIVSSLYFSVDNIHQRCMEDSFGNKNNSFDIVKVKETFVPVYNVTIKGDSGENEFVESQEFTEDCYIDDVGANFSSDNQIVIDKSNGVPRERISDRIVIVGQEIANEITNKTDKHCKNICGGVVDVTDDTSLDLYKAECLMTEIENDNGKDYFVEDATLGEYLNFSGELDMEAVYENSVKELINKDIRDYSIPIKYYCDDYTNNHKPLSHRLQQKRVETIKNVNGLEPILEESKSSCTDESNSTNSLDANDKNIKTSNSNSAEDTNIASTIEHDVVNDNDDEILSKNIEHEIGLNTKESLKALGLEYNTNKNVGGPKKNSVSVQFEQYEIINNESLSKKSCLGPDIKTKSSLYCGAANRRKSDDSSTTFNSTSSFDSTSEYEHIEIVSDVISKLLDRISLENKNSDDAQATAADLSKVIDGQLSGNNVFKCEEKEKIFDYNQSVYGIEKHCTQIDDKTADVSGFIANDIIHFAIKNTIKTEDELKVETAYDFSMADLIDKIEDQSLTYHCYNLESSDVSSEQVDTEAVVVVEMILRYIIDQVYFIQGDKQKKNERKSKTVITVSECEDILFTAKSIWDHDHVSDDCGENNKTKVINDDVLNSNKVCPTYEIVGQIDCSKKLETNNVRIIKPETNLKMSSEINESMHLKSGVVSNVYLEHKNDACVCANYKKDEIDDDLSLKIKITPYVSGYDVITKCNDDSKTPPQICDEDVEISSFSSNIGSNKEISLLGKKLYKNIDTHVEGPEIEHIFDVDISSSKEKPIEMDFGLEILKRISYTDRKNIERLFGKPNIERDIDTGLLQESPSEKYTTDAQIYLKEDPSRSEFDEDNHFEAIFPESFSKLKCDIDILEKAFTEKCQMPIDVSIEEDEFTREMTPTVGEREFEKIHIEYESFDVNMSEKLERHQIPIDNSIEKDSLEMTRVNEDSLFVNELNMAFVEEKSVLYNNQSSPMKGDSNSKLSYHDISPIRRSTDIVSDLSNLYEKDDTILNSPFVKRAPVISMSQTVHKGGMKYWLSFDDSLNDFRDIDSFTEHRKSRRLQDNKVPSFFAIDRPKKRSKNCSFESEPETDDFAYNPKIVRRKAVLCEEFGTNFHIPKLELNDTYLTVSVSAKGDSNYDAYLTASASTKGDSDYDTCERSCDDGCTHFISRRRLLYDTARVCTLSRTARAKSLSWPPFEHTLFYRLLSEFRMSESFDPEDTLDHDWAAEI</sequence>
<proteinExistence type="predicted"/>
<feature type="compositionally biased region" description="Polar residues" evidence="1">
    <location>
        <begin position="730"/>
        <end position="743"/>
    </location>
</feature>
<dbReference type="STRING" id="151549.A0A4C1WYU5"/>
<accession>A0A4C1WYU5</accession>
<dbReference type="GO" id="GO:0014069">
    <property type="term" value="C:postsynaptic density"/>
    <property type="evidence" value="ECO:0007669"/>
    <property type="project" value="TreeGrafter"/>
</dbReference>
<feature type="compositionally biased region" description="Polar residues" evidence="1">
    <location>
        <begin position="750"/>
        <end position="763"/>
    </location>
</feature>
<dbReference type="OrthoDB" id="3238794at2759"/>
<dbReference type="GO" id="GO:0005886">
    <property type="term" value="C:plasma membrane"/>
    <property type="evidence" value="ECO:0007669"/>
    <property type="project" value="TreeGrafter"/>
</dbReference>
<organism evidence="2 3">
    <name type="scientific">Eumeta variegata</name>
    <name type="common">Bagworm moth</name>
    <name type="synonym">Eumeta japonica</name>
    <dbReference type="NCBI Taxonomy" id="151549"/>
    <lineage>
        <taxon>Eukaryota</taxon>
        <taxon>Metazoa</taxon>
        <taxon>Ecdysozoa</taxon>
        <taxon>Arthropoda</taxon>
        <taxon>Hexapoda</taxon>
        <taxon>Insecta</taxon>
        <taxon>Pterygota</taxon>
        <taxon>Neoptera</taxon>
        <taxon>Endopterygota</taxon>
        <taxon>Lepidoptera</taxon>
        <taxon>Glossata</taxon>
        <taxon>Ditrysia</taxon>
        <taxon>Tineoidea</taxon>
        <taxon>Psychidae</taxon>
        <taxon>Oiketicinae</taxon>
        <taxon>Eumeta</taxon>
    </lineage>
</organism>
<dbReference type="InterPro" id="IPR051017">
    <property type="entry name" value="Aldolase-II_Adducin_sf"/>
</dbReference>